<accession>A0A9W4E1Q4</accession>
<protein>
    <submittedName>
        <fullName evidence="2">Uncharacterized protein</fullName>
    </submittedName>
</protein>
<comment type="caution">
    <text evidence="2">The sequence shown here is derived from an EMBL/GenBank/DDBJ whole genome shotgun (WGS) entry which is preliminary data.</text>
</comment>
<reference evidence="2" key="1">
    <citation type="submission" date="2021-05" db="EMBL/GenBank/DDBJ databases">
        <authorList>
            <person name="Arsene-Ploetze F."/>
        </authorList>
    </citation>
    <scope>NUCLEOTIDE SEQUENCE</scope>
    <source>
        <strain evidence="2">DSM 42138</strain>
    </source>
</reference>
<dbReference type="EMBL" id="CAJSLV010000087">
    <property type="protein sequence ID" value="CAG6397489.1"/>
    <property type="molecule type" value="Genomic_DNA"/>
</dbReference>
<name>A0A9W4E1Q4_9ACTN</name>
<feature type="region of interest" description="Disordered" evidence="1">
    <location>
        <begin position="1"/>
        <end position="45"/>
    </location>
</feature>
<evidence type="ECO:0000313" key="2">
    <source>
        <dbReference type="EMBL" id="CAG6397489.1"/>
    </source>
</evidence>
<evidence type="ECO:0000256" key="1">
    <source>
        <dbReference type="SAM" id="MobiDB-lite"/>
    </source>
</evidence>
<proteinExistence type="predicted"/>
<evidence type="ECO:0000313" key="3">
    <source>
        <dbReference type="Proteomes" id="UP001152519"/>
    </source>
</evidence>
<feature type="compositionally biased region" description="Basic residues" evidence="1">
    <location>
        <begin position="110"/>
        <end position="122"/>
    </location>
</feature>
<gene>
    <name evidence="2" type="ORF">SCOCK_550041</name>
</gene>
<sequence>MQGPLPVGGRPGGEADRRDVGARVPAGGPAVKSGPSQQTHRPRTELVRGLRHAVGCGAVSRHSDPDSYSNRGNPCADAPHCSPCPRSCSPPPAAARTPRRAIQRPPAPPRPRRRRARPRAPRPARPPAPRS</sequence>
<dbReference type="Proteomes" id="UP001152519">
    <property type="component" value="Unassembled WGS sequence"/>
</dbReference>
<feature type="compositionally biased region" description="Low complexity" evidence="1">
    <location>
        <begin position="78"/>
        <end position="87"/>
    </location>
</feature>
<organism evidence="2 3">
    <name type="scientific">Actinacidiphila cocklensis</name>
    <dbReference type="NCBI Taxonomy" id="887465"/>
    <lineage>
        <taxon>Bacteria</taxon>
        <taxon>Bacillati</taxon>
        <taxon>Actinomycetota</taxon>
        <taxon>Actinomycetes</taxon>
        <taxon>Kitasatosporales</taxon>
        <taxon>Streptomycetaceae</taxon>
        <taxon>Actinacidiphila</taxon>
    </lineage>
</organism>
<keyword evidence="3" id="KW-1185">Reference proteome</keyword>
<feature type="region of interest" description="Disordered" evidence="1">
    <location>
        <begin position="57"/>
        <end position="131"/>
    </location>
</feature>
<dbReference type="AlphaFoldDB" id="A0A9W4E1Q4"/>